<feature type="binding site" evidence="10 13">
    <location>
        <position position="398"/>
    </location>
    <ligand>
        <name>Mn(2+)</name>
        <dbReference type="ChEBI" id="CHEBI:29035"/>
        <label>1</label>
    </ligand>
</feature>
<keyword evidence="6 10" id="KW-0324">Glycolysis</keyword>
<dbReference type="InterPro" id="IPR017850">
    <property type="entry name" value="Alkaline_phosphatase_core_sf"/>
</dbReference>
<dbReference type="NCBIfam" id="TIGR01307">
    <property type="entry name" value="pgm_bpd_ind"/>
    <property type="match status" value="1"/>
</dbReference>
<dbReference type="EMBL" id="CAJHIN010000005">
    <property type="protein sequence ID" value="CAD6490259.1"/>
    <property type="molecule type" value="Genomic_DNA"/>
</dbReference>
<feature type="binding site" evidence="10 13">
    <location>
        <position position="402"/>
    </location>
    <ligand>
        <name>Mn(2+)</name>
        <dbReference type="ChEBI" id="CHEBI:29035"/>
        <label>1</label>
    </ligand>
</feature>
<comment type="catalytic activity">
    <reaction evidence="1 10">
        <text>(2R)-2-phosphoglycerate = (2R)-3-phosphoglycerate</text>
        <dbReference type="Rhea" id="RHEA:15901"/>
        <dbReference type="ChEBI" id="CHEBI:58272"/>
        <dbReference type="ChEBI" id="CHEBI:58289"/>
        <dbReference type="EC" id="5.4.2.12"/>
    </reaction>
</comment>
<feature type="binding site" evidence="10 12">
    <location>
        <position position="331"/>
    </location>
    <ligand>
        <name>substrate</name>
    </ligand>
</feature>
<comment type="pathway">
    <text evidence="2 10">Carbohydrate degradation; glycolysis; pyruvate from D-glyceraldehyde 3-phosphate: step 3/5.</text>
</comment>
<evidence type="ECO:0000256" key="1">
    <source>
        <dbReference type="ARBA" id="ARBA00000370"/>
    </source>
</evidence>
<dbReference type="UniPathway" id="UPA00109">
    <property type="reaction ID" value="UER00186"/>
</dbReference>
<keyword evidence="5 10" id="KW-0479">Metal-binding</keyword>
<dbReference type="FunFam" id="3.40.1450.10:FF:000001">
    <property type="entry name" value="2,3-bisphosphoglycerate-independent phosphoglycerate mutase"/>
    <property type="match status" value="1"/>
</dbReference>
<dbReference type="PIRSF" id="PIRSF001492">
    <property type="entry name" value="IPGAM"/>
    <property type="match status" value="1"/>
</dbReference>
<dbReference type="GO" id="GO:0005737">
    <property type="term" value="C:cytoplasm"/>
    <property type="evidence" value="ECO:0007669"/>
    <property type="project" value="InterPro"/>
</dbReference>
<feature type="binding site" evidence="10 12">
    <location>
        <position position="190"/>
    </location>
    <ligand>
        <name>substrate</name>
    </ligand>
</feature>
<dbReference type="Gene3D" id="3.40.1450.10">
    <property type="entry name" value="BPG-independent phosphoglycerate mutase, domain B"/>
    <property type="match status" value="1"/>
</dbReference>
<evidence type="ECO:0000256" key="5">
    <source>
        <dbReference type="ARBA" id="ARBA00022723"/>
    </source>
</evidence>
<dbReference type="GO" id="GO:0030145">
    <property type="term" value="F:manganese ion binding"/>
    <property type="evidence" value="ECO:0007669"/>
    <property type="project" value="UniProtKB-UniRule"/>
</dbReference>
<dbReference type="GO" id="GO:0006096">
    <property type="term" value="P:glycolytic process"/>
    <property type="evidence" value="ECO:0007669"/>
    <property type="project" value="UniProtKB-UniRule"/>
</dbReference>
<dbReference type="Proteomes" id="UP000606624">
    <property type="component" value="Unassembled WGS sequence"/>
</dbReference>
<dbReference type="AlphaFoldDB" id="A0A811T4I8"/>
<comment type="cofactor">
    <cofactor evidence="10">
        <name>Mn(2+)</name>
        <dbReference type="ChEBI" id="CHEBI:29035"/>
    </cofactor>
    <text evidence="10">Binds 2 manganese ions per subunit.</text>
</comment>
<dbReference type="CDD" id="cd16010">
    <property type="entry name" value="iPGM"/>
    <property type="match status" value="1"/>
</dbReference>
<dbReference type="SUPFAM" id="SSF53649">
    <property type="entry name" value="Alkaline phosphatase-like"/>
    <property type="match status" value="1"/>
</dbReference>
<dbReference type="GO" id="GO:0004619">
    <property type="term" value="F:phosphoglycerate mutase activity"/>
    <property type="evidence" value="ECO:0007669"/>
    <property type="project" value="UniProtKB-UniRule"/>
</dbReference>
<feature type="binding site" evidence="10 12">
    <location>
        <begin position="259"/>
        <end position="262"/>
    </location>
    <ligand>
        <name>substrate</name>
    </ligand>
</feature>
<evidence type="ECO:0000313" key="17">
    <source>
        <dbReference type="EMBL" id="CAD6493337.1"/>
    </source>
</evidence>
<evidence type="ECO:0000256" key="4">
    <source>
        <dbReference type="ARBA" id="ARBA00012026"/>
    </source>
</evidence>
<feature type="binding site" evidence="10 13">
    <location>
        <position position="439"/>
    </location>
    <ligand>
        <name>Mn(2+)</name>
        <dbReference type="ChEBI" id="CHEBI:29035"/>
        <label>2</label>
    </ligand>
</feature>
<evidence type="ECO:0000313" key="16">
    <source>
        <dbReference type="EMBL" id="CAD6490259.1"/>
    </source>
</evidence>
<proteinExistence type="inferred from homology"/>
<comment type="function">
    <text evidence="10">Catalyzes the interconversion of 2-phosphoglycerate and 3-phosphoglycerate.</text>
</comment>
<evidence type="ECO:0000256" key="13">
    <source>
        <dbReference type="PIRSR" id="PIRSR001492-3"/>
    </source>
</evidence>
<comment type="caution">
    <text evidence="16">The sequence shown here is derived from an EMBL/GenBank/DDBJ whole genome shotgun (WGS) entry which is preliminary data.</text>
</comment>
<evidence type="ECO:0000313" key="18">
    <source>
        <dbReference type="Proteomes" id="UP000606624"/>
    </source>
</evidence>
<evidence type="ECO:0000259" key="15">
    <source>
        <dbReference type="Pfam" id="PF06415"/>
    </source>
</evidence>
<keyword evidence="7 10" id="KW-0464">Manganese</keyword>
<evidence type="ECO:0000259" key="14">
    <source>
        <dbReference type="Pfam" id="PF01676"/>
    </source>
</evidence>
<feature type="binding site" evidence="10 12">
    <location>
        <begin position="153"/>
        <end position="154"/>
    </location>
    <ligand>
        <name>substrate</name>
    </ligand>
</feature>
<dbReference type="InterPro" id="IPR036646">
    <property type="entry name" value="PGAM_B_sf"/>
</dbReference>
<protein>
    <recommendedName>
        <fullName evidence="9 10">2,3-bisphosphoglycerate-independent phosphoglycerate mutase</fullName>
        <shortName evidence="10">BPG-independent PGAM</shortName>
        <shortName evidence="10">Phosphoglyceromutase</shortName>
        <shortName evidence="10">iPGM</shortName>
        <ecNumber evidence="4 10">5.4.2.12</ecNumber>
    </recommendedName>
</protein>
<evidence type="ECO:0000256" key="6">
    <source>
        <dbReference type="ARBA" id="ARBA00023152"/>
    </source>
</evidence>
<name>A0A811T4I8_9EURY</name>
<dbReference type="Pfam" id="PF06415">
    <property type="entry name" value="iPGM_N"/>
    <property type="match status" value="1"/>
</dbReference>
<evidence type="ECO:0000256" key="8">
    <source>
        <dbReference type="ARBA" id="ARBA00023235"/>
    </source>
</evidence>
<organism evidence="16 18">
    <name type="scientific">Candidatus Argoarchaeum ethanivorans</name>
    <dbReference type="NCBI Taxonomy" id="2608793"/>
    <lineage>
        <taxon>Archaea</taxon>
        <taxon>Methanobacteriati</taxon>
        <taxon>Methanobacteriota</taxon>
        <taxon>Stenosarchaea group</taxon>
        <taxon>Methanomicrobia</taxon>
        <taxon>Methanosarcinales</taxon>
        <taxon>Methanosarcinales incertae sedis</taxon>
        <taxon>GOM Arc I cluster</taxon>
        <taxon>Candidatus Argoarchaeum</taxon>
    </lineage>
</organism>
<feature type="binding site" evidence="10 12">
    <location>
        <position position="184"/>
    </location>
    <ligand>
        <name>substrate</name>
    </ligand>
</feature>
<feature type="binding site" evidence="10 13">
    <location>
        <position position="62"/>
    </location>
    <ligand>
        <name>Mn(2+)</name>
        <dbReference type="ChEBI" id="CHEBI:29035"/>
        <label>2</label>
    </ligand>
</feature>
<feature type="binding site" evidence="10 12">
    <location>
        <position position="123"/>
    </location>
    <ligand>
        <name>substrate</name>
    </ligand>
</feature>
<dbReference type="SUPFAM" id="SSF64158">
    <property type="entry name" value="2,3-Bisphosphoglycerate-independent phosphoglycerate mutase, substrate-binding domain"/>
    <property type="match status" value="1"/>
</dbReference>
<comment type="similarity">
    <text evidence="3 10">Belongs to the BPG-independent phosphoglycerate mutase family.</text>
</comment>
<sequence length="506" mass="55969">MGKHTILLTIIDGFGISKHVEGNAIQAANTPTLDAAFSHYPTTTLKAAEEAVGLPGGQMGNSEVGHLNLGAGRIVYQDLTRINKAIKDGSFYQNKTILSALNNAKQHGTSLHIMGLVSDGGVHSHNTHLYALLDLAQEYGLTEVYIHAFLDGRDVGPETAYKYLEELEEYTHRSVGKIATISGRYYAMDRDNRWERIKKAYDAMARGIGRYAKNPSEAIQHAYDIGETDEFVTPTIITTNSKPVATISDNDSILFFNFRADRARQITMAFIKKDFTHFERDYKPVFFAGMTGYDESFNISTAFPKQDIENTLAKVISGHHLTQLRIAETEKYAHVTFFFNGGKETPVPGEDRILVPSPKVSTYDKKPEMSAYKITEKVVEAIKSQRYDVIILNYANCDMVGHTGDFQAAVKAVETVDLCIARLIDAINMTSSTMILTADHGNAEQMIESSGKPHTAHTCNPVPLTLVSGEKYRLHTGILADVAPTILDLLNIEKPDEMTGKSLLVR</sequence>
<evidence type="ECO:0000256" key="7">
    <source>
        <dbReference type="ARBA" id="ARBA00023211"/>
    </source>
</evidence>
<feature type="domain" description="BPG-independent PGAM N-terminal" evidence="15">
    <location>
        <begin position="82"/>
        <end position="295"/>
    </location>
</feature>
<dbReference type="InterPro" id="IPR005995">
    <property type="entry name" value="Pgm_bpd_ind"/>
</dbReference>
<evidence type="ECO:0000256" key="11">
    <source>
        <dbReference type="PIRSR" id="PIRSR001492-1"/>
    </source>
</evidence>
<dbReference type="Pfam" id="PF01676">
    <property type="entry name" value="Metalloenzyme"/>
    <property type="match status" value="1"/>
</dbReference>
<dbReference type="Gene3D" id="3.40.720.10">
    <property type="entry name" value="Alkaline Phosphatase, subunit A"/>
    <property type="match status" value="1"/>
</dbReference>
<dbReference type="HAMAP" id="MF_01038">
    <property type="entry name" value="GpmI"/>
    <property type="match status" value="1"/>
</dbReference>
<evidence type="ECO:0000256" key="12">
    <source>
        <dbReference type="PIRSR" id="PIRSR001492-2"/>
    </source>
</evidence>
<gene>
    <name evidence="10 16" type="primary">gpmI</name>
    <name evidence="17" type="ORF">EMLJLAPB_00499</name>
    <name evidence="16" type="ORF">KFBDDELM_00138</name>
</gene>
<dbReference type="InterPro" id="IPR006124">
    <property type="entry name" value="Metalloenzyme"/>
</dbReference>
<evidence type="ECO:0000256" key="2">
    <source>
        <dbReference type="ARBA" id="ARBA00004798"/>
    </source>
</evidence>
<dbReference type="InterPro" id="IPR011258">
    <property type="entry name" value="BPG-indep_PGM_N"/>
</dbReference>
<evidence type="ECO:0000256" key="10">
    <source>
        <dbReference type="HAMAP-Rule" id="MF_01038"/>
    </source>
</evidence>
<evidence type="ECO:0000256" key="9">
    <source>
        <dbReference type="ARBA" id="ARBA00071648"/>
    </source>
</evidence>
<dbReference type="EMBL" id="CAJHIS010000011">
    <property type="protein sequence ID" value="CAD6493337.1"/>
    <property type="molecule type" value="Genomic_DNA"/>
</dbReference>
<feature type="active site" description="Phosphoserine intermediate" evidence="10 11">
    <location>
        <position position="62"/>
    </location>
</feature>
<dbReference type="GO" id="GO:0006007">
    <property type="term" value="P:glucose catabolic process"/>
    <property type="evidence" value="ECO:0007669"/>
    <property type="project" value="InterPro"/>
</dbReference>
<reference evidence="16" key="1">
    <citation type="submission" date="2020-10" db="EMBL/GenBank/DDBJ databases">
        <authorList>
            <person name="Hahn C.J."/>
            <person name="Laso-Perez R."/>
            <person name="Vulcano F."/>
            <person name="Vaziourakis K.-M."/>
            <person name="Stokke R."/>
            <person name="Steen I.H."/>
            <person name="Teske A."/>
            <person name="Boetius A."/>
            <person name="Liebeke M."/>
            <person name="Amann R."/>
            <person name="Knittel K."/>
        </authorList>
    </citation>
    <scope>NUCLEOTIDE SEQUENCE</scope>
    <source>
        <strain evidence="17">Gfbio:e3339647-f889-4370-9287-4fb5cb688e4c:AG392D22_GoMArc1</strain>
        <strain evidence="16">Gfbio:e3339647-f889-4370-9287-4fb5cb688e4c:AG392E03_GoMArc1</strain>
    </source>
</reference>
<keyword evidence="8 10" id="KW-0413">Isomerase</keyword>
<dbReference type="EC" id="5.4.2.12" evidence="4 10"/>
<feature type="binding site" evidence="10 13">
    <location>
        <position position="12"/>
    </location>
    <ligand>
        <name>Mn(2+)</name>
        <dbReference type="ChEBI" id="CHEBI:29035"/>
        <label>2</label>
    </ligand>
</feature>
<evidence type="ECO:0000256" key="3">
    <source>
        <dbReference type="ARBA" id="ARBA00008819"/>
    </source>
</evidence>
<dbReference type="PANTHER" id="PTHR31637">
    <property type="entry name" value="2,3-BISPHOSPHOGLYCERATE-INDEPENDENT PHOSPHOGLYCERATE MUTASE"/>
    <property type="match status" value="1"/>
</dbReference>
<dbReference type="Proteomes" id="UP000634805">
    <property type="component" value="Unassembled WGS sequence"/>
</dbReference>
<dbReference type="PANTHER" id="PTHR31637:SF0">
    <property type="entry name" value="2,3-BISPHOSPHOGLYCERATE-INDEPENDENT PHOSPHOGLYCERATE MUTASE"/>
    <property type="match status" value="1"/>
</dbReference>
<feature type="binding site" evidence="10 13">
    <location>
        <position position="457"/>
    </location>
    <ligand>
        <name>Mn(2+)</name>
        <dbReference type="ChEBI" id="CHEBI:29035"/>
        <label>1</label>
    </ligand>
</feature>
<accession>A0A811T4I8</accession>
<feature type="domain" description="Metalloenzyme" evidence="14">
    <location>
        <begin position="5"/>
        <end position="494"/>
    </location>
</feature>
<feature type="binding site" evidence="10 13">
    <location>
        <position position="440"/>
    </location>
    <ligand>
        <name>Mn(2+)</name>
        <dbReference type="ChEBI" id="CHEBI:29035"/>
        <label>2</label>
    </ligand>
</feature>